<evidence type="ECO:0000256" key="6">
    <source>
        <dbReference type="ARBA" id="ARBA00022801"/>
    </source>
</evidence>
<evidence type="ECO:0000313" key="12">
    <source>
        <dbReference type="Proteomes" id="UP000008957"/>
    </source>
</evidence>
<evidence type="ECO:0000256" key="3">
    <source>
        <dbReference type="ARBA" id="ARBA00022722"/>
    </source>
</evidence>
<dbReference type="InterPro" id="IPR001650">
    <property type="entry name" value="Helicase_C-like"/>
</dbReference>
<keyword evidence="4" id="KW-0479">Metal-binding</keyword>
<evidence type="ECO:0000313" key="11">
    <source>
        <dbReference type="EMBL" id="CBL28678.1"/>
    </source>
</evidence>
<dbReference type="SMART" id="SM00490">
    <property type="entry name" value="HELICc"/>
    <property type="match status" value="1"/>
</dbReference>
<evidence type="ECO:0000256" key="8">
    <source>
        <dbReference type="ARBA" id="ARBA00022840"/>
    </source>
</evidence>
<dbReference type="InterPro" id="IPR038257">
    <property type="entry name" value="CRISPR-assoc_Cas3_HD_sf"/>
</dbReference>
<dbReference type="CDD" id="cd09641">
    <property type="entry name" value="Cas3''_I"/>
    <property type="match status" value="1"/>
</dbReference>
<feature type="domain" description="HD Cas3-type" evidence="10">
    <location>
        <begin position="23"/>
        <end position="198"/>
    </location>
</feature>
<keyword evidence="9" id="KW-0051">Antiviral defense</keyword>
<protein>
    <submittedName>
        <fullName evidence="11">CRISPR-associated helicase Cas3</fullName>
    </submittedName>
</protein>
<dbReference type="Pfam" id="PF22590">
    <property type="entry name" value="Cas3-like_C_2"/>
    <property type="match status" value="1"/>
</dbReference>
<dbReference type="GO" id="GO:0004386">
    <property type="term" value="F:helicase activity"/>
    <property type="evidence" value="ECO:0007669"/>
    <property type="project" value="UniProtKB-KW"/>
</dbReference>
<name>A0AB94IY91_9BACT</name>
<comment type="similarity">
    <text evidence="1">In the N-terminal section; belongs to the CRISPR-associated nuclease Cas3-HD family.</text>
</comment>
<evidence type="ECO:0000256" key="1">
    <source>
        <dbReference type="ARBA" id="ARBA00006847"/>
    </source>
</evidence>
<dbReference type="GO" id="GO:0046872">
    <property type="term" value="F:metal ion binding"/>
    <property type="evidence" value="ECO:0007669"/>
    <property type="project" value="UniProtKB-KW"/>
</dbReference>
<comment type="similarity">
    <text evidence="2">In the central section; belongs to the CRISPR-associated helicase Cas3 family.</text>
</comment>
<dbReference type="NCBIfam" id="TIGR01587">
    <property type="entry name" value="cas3_core"/>
    <property type="match status" value="1"/>
</dbReference>
<sequence length="764" mass="87044">MSRDVPREAWRTLLRGSLNGDLKSHPEKRLIDHLLGTAELARQIVEFHGLEDIAFDVEAAALTHDPGKADPEFQKYLLGKGKGVNHSLPSSFFTFSLQQDNADPFDAFFSVEAVRRHHSKIEDWRTSSSFWANYRASQKKIGEDMRALIPQWPCPLNELCWKKFIYAIDDRYPEDYPFPDYWLRLRSVLSVLVAGDRLDAINVKTMNLQPLPNFKPYPFSSVAGVSERRRATDAWRSDVAECCLRNVAEIRSPGLFTLTLPTGAGKTNIGLRIAHTLAKNLGYSTIVYALPFISIVEQNAKFAKDVFGAESVQEDHSLMLAALDDEDEKGEYDKPGEWKRAQRLFRYWGSPVVVTTMVQLWNTIFNSKAGATIDFHRLRNAVVLMDEPQGIDCHLWPELGKVLTFIHERWGTVFILMTATQPKIFEGTELAPRVCFPFNRHRYHFLKEKHGLKDLPGLLKEHVPAFAERSGMLVFNTRSSARAAYDLLRPILGDAPVFMLSRWMTPKHRRETLEEIKSLEVSGKRHYLIATQVVEAGVDLDFEWAFRDLAPLDSLVQVAGRCNRSGERSDGFVLITSLLSEKGRPFSARVYDDVPMDLTQLLLEEFPGFDEQDVQDIVARYYEKISNAIEPKPLWRDIEEGNWGDYTPLFKEMDFDVPVYVDHDGDLDDLLNELMTLDRTLDNRERLKTLNNRLQQYAIGVRKDLLKEWLDRVGNFVGGSSQNPLEQYGDYCVIRCSGIGEGPDSPYHPEVGFSPCSQGAGLDD</sequence>
<keyword evidence="12" id="KW-1185">Reference proteome</keyword>
<dbReference type="Gene3D" id="3.40.50.300">
    <property type="entry name" value="P-loop containing nucleotide triphosphate hydrolases"/>
    <property type="match status" value="2"/>
</dbReference>
<evidence type="ECO:0000256" key="5">
    <source>
        <dbReference type="ARBA" id="ARBA00022741"/>
    </source>
</evidence>
<dbReference type="InterPro" id="IPR006474">
    <property type="entry name" value="Helicase_Cas3_CRISPR-ass_core"/>
</dbReference>
<dbReference type="GO" id="GO:0051607">
    <property type="term" value="P:defense response to virus"/>
    <property type="evidence" value="ECO:0007669"/>
    <property type="project" value="UniProtKB-KW"/>
</dbReference>
<dbReference type="InterPro" id="IPR027417">
    <property type="entry name" value="P-loop_NTPase"/>
</dbReference>
<evidence type="ECO:0000256" key="7">
    <source>
        <dbReference type="ARBA" id="ARBA00022806"/>
    </source>
</evidence>
<dbReference type="EMBL" id="FP929056">
    <property type="protein sequence ID" value="CBL28678.1"/>
    <property type="molecule type" value="Genomic_DNA"/>
</dbReference>
<dbReference type="PROSITE" id="PS51643">
    <property type="entry name" value="HD_CAS3"/>
    <property type="match status" value="1"/>
</dbReference>
<dbReference type="InterPro" id="IPR054712">
    <property type="entry name" value="Cas3-like_dom"/>
</dbReference>
<dbReference type="GO" id="GO:0005524">
    <property type="term" value="F:ATP binding"/>
    <property type="evidence" value="ECO:0007669"/>
    <property type="project" value="UniProtKB-KW"/>
</dbReference>
<organism evidence="11 12">
    <name type="scientific">Fretibacterium fastidiosum</name>
    <dbReference type="NCBI Taxonomy" id="651822"/>
    <lineage>
        <taxon>Bacteria</taxon>
        <taxon>Thermotogati</taxon>
        <taxon>Synergistota</taxon>
        <taxon>Synergistia</taxon>
        <taxon>Synergistales</taxon>
        <taxon>Aminobacteriaceae</taxon>
        <taxon>Fretibacterium</taxon>
    </lineage>
</organism>
<keyword evidence="3" id="KW-0540">Nuclease</keyword>
<evidence type="ECO:0000256" key="2">
    <source>
        <dbReference type="ARBA" id="ARBA00009046"/>
    </source>
</evidence>
<dbReference type="AlphaFoldDB" id="A0AB94IY91"/>
<evidence type="ECO:0000256" key="4">
    <source>
        <dbReference type="ARBA" id="ARBA00022723"/>
    </source>
</evidence>
<accession>A0AB94IY91</accession>
<dbReference type="Gene3D" id="1.10.3210.30">
    <property type="match status" value="1"/>
</dbReference>
<dbReference type="RefSeq" id="WP_015556825.1">
    <property type="nucleotide sequence ID" value="NC_021038.1"/>
</dbReference>
<dbReference type="KEGG" id="sbr:SY1_17710"/>
<dbReference type="NCBIfam" id="TIGR01596">
    <property type="entry name" value="cas3_HD"/>
    <property type="match status" value="1"/>
</dbReference>
<gene>
    <name evidence="11" type="ORF">SY1_17710</name>
</gene>
<dbReference type="SUPFAM" id="SSF109604">
    <property type="entry name" value="HD-domain/PDEase-like"/>
    <property type="match status" value="1"/>
</dbReference>
<dbReference type="CDD" id="cd17930">
    <property type="entry name" value="DEXHc_cas3"/>
    <property type="match status" value="1"/>
</dbReference>
<reference evidence="11 12" key="2">
    <citation type="submission" date="2010-03" db="EMBL/GenBank/DDBJ databases">
        <authorList>
            <person name="Pajon A."/>
        </authorList>
    </citation>
    <scope>NUCLEOTIDE SEQUENCE [LARGE SCALE GENOMIC DNA]</scope>
    <source>
        <strain evidence="11 12">SGP1</strain>
    </source>
</reference>
<dbReference type="GO" id="GO:0016787">
    <property type="term" value="F:hydrolase activity"/>
    <property type="evidence" value="ECO:0007669"/>
    <property type="project" value="UniProtKB-KW"/>
</dbReference>
<dbReference type="InterPro" id="IPR006483">
    <property type="entry name" value="CRISPR-assoc_Cas3_HD"/>
</dbReference>
<dbReference type="Proteomes" id="UP000008957">
    <property type="component" value="Chromosome"/>
</dbReference>
<reference evidence="12" key="1">
    <citation type="submission" date="2010-03" db="EMBL/GenBank/DDBJ databases">
        <title>The genome sequence of Synergistetes sp. SGP1.</title>
        <authorList>
            <consortium name="metaHIT consortium -- http://www.metahit.eu/"/>
            <person name="Pajon A."/>
            <person name="Turner K."/>
            <person name="Parkhill J."/>
            <person name="Wade W."/>
            <person name="Vartoukian S."/>
        </authorList>
    </citation>
    <scope>NUCLEOTIDE SEQUENCE [LARGE SCALE GENOMIC DNA]</scope>
    <source>
        <strain evidence="12">SGP1</strain>
    </source>
</reference>
<proteinExistence type="inferred from homology"/>
<keyword evidence="8" id="KW-0067">ATP-binding</keyword>
<keyword evidence="7" id="KW-0347">Helicase</keyword>
<dbReference type="GO" id="GO:0004518">
    <property type="term" value="F:nuclease activity"/>
    <property type="evidence" value="ECO:0007669"/>
    <property type="project" value="UniProtKB-KW"/>
</dbReference>
<keyword evidence="5" id="KW-0547">Nucleotide-binding</keyword>
<evidence type="ECO:0000256" key="9">
    <source>
        <dbReference type="ARBA" id="ARBA00023118"/>
    </source>
</evidence>
<dbReference type="SUPFAM" id="SSF52540">
    <property type="entry name" value="P-loop containing nucleoside triphosphate hydrolases"/>
    <property type="match status" value="1"/>
</dbReference>
<evidence type="ECO:0000259" key="10">
    <source>
        <dbReference type="PROSITE" id="PS51643"/>
    </source>
</evidence>
<keyword evidence="6" id="KW-0378">Hydrolase</keyword>